<sequence>MLLDCFERHPLRGNFPPFAGFRDVESSDYYGKGYQDVEHRKPSIRNAKRCLSWTPTVPMEETVEHTLDFFLRTVELADDKTS</sequence>
<reference evidence="1 2" key="1">
    <citation type="submission" date="2019-04" db="EMBL/GenBank/DDBJ databases">
        <authorList>
            <consortium name="Pathogen Informatics"/>
        </authorList>
    </citation>
    <scope>NUCLEOTIDE SEQUENCE [LARGE SCALE GENOMIC DNA]</scope>
    <source>
        <strain evidence="1 2">NCTC9185</strain>
    </source>
</reference>
<dbReference type="Gene3D" id="3.90.25.10">
    <property type="entry name" value="UDP-galactose 4-epimerase, domain 1"/>
    <property type="match status" value="1"/>
</dbReference>
<dbReference type="PANTHER" id="PTHR43245:SF13">
    <property type="entry name" value="UDP-D-APIOSE_UDP-D-XYLOSE SYNTHASE 2"/>
    <property type="match status" value="1"/>
</dbReference>
<dbReference type="Proteomes" id="UP000339249">
    <property type="component" value="Unassembled WGS sequence"/>
</dbReference>
<dbReference type="PANTHER" id="PTHR43245">
    <property type="entry name" value="BIFUNCTIONAL POLYMYXIN RESISTANCE PROTEIN ARNA"/>
    <property type="match status" value="1"/>
</dbReference>
<evidence type="ECO:0000313" key="2">
    <source>
        <dbReference type="Proteomes" id="UP000339249"/>
    </source>
</evidence>
<gene>
    <name evidence="1" type="primary">arnA_1</name>
    <name evidence="1" type="ORF">NCTC9185_04380</name>
</gene>
<accession>A0A4U9D511</accession>
<name>A0A4U9D511_RAOTE</name>
<dbReference type="EMBL" id="CABDVU010000001">
    <property type="protein sequence ID" value="VTN12402.1"/>
    <property type="molecule type" value="Genomic_DNA"/>
</dbReference>
<dbReference type="InterPro" id="IPR050177">
    <property type="entry name" value="Lipid_A_modif_metabolic_enz"/>
</dbReference>
<organism evidence="1 2">
    <name type="scientific">Raoultella terrigena</name>
    <name type="common">Klebsiella terrigena</name>
    <dbReference type="NCBI Taxonomy" id="577"/>
    <lineage>
        <taxon>Bacteria</taxon>
        <taxon>Pseudomonadati</taxon>
        <taxon>Pseudomonadota</taxon>
        <taxon>Gammaproteobacteria</taxon>
        <taxon>Enterobacterales</taxon>
        <taxon>Enterobacteriaceae</taxon>
        <taxon>Klebsiella/Raoultella group</taxon>
        <taxon>Raoultella</taxon>
    </lineage>
</organism>
<evidence type="ECO:0000313" key="1">
    <source>
        <dbReference type="EMBL" id="VTN12402.1"/>
    </source>
</evidence>
<dbReference type="AlphaFoldDB" id="A0A4U9D511"/>
<proteinExistence type="predicted"/>
<protein>
    <submittedName>
        <fullName evidence="1">Polymyxin resistance protein PmrI</fullName>
    </submittedName>
</protein>